<name>A0AAU9N9Y2_9ASTR</name>
<dbReference type="GO" id="GO:0006886">
    <property type="term" value="P:intracellular protein transport"/>
    <property type="evidence" value="ECO:0007669"/>
    <property type="project" value="InterPro"/>
</dbReference>
<evidence type="ECO:0000313" key="3">
    <source>
        <dbReference type="Proteomes" id="UP001157418"/>
    </source>
</evidence>
<sequence>MRLLSRQLGIKNFTLLKSLFLGLHMGIHAFLRAFSSDPLISLAIECGWSDYYDAYKGVIVYFCVIDGTVKKGDMIYFMASGKISFLCKNPKASPPPFSLGRARVQKSSLAAEHAAAGNFDTAMRLLSRQLGIKNFTLLKSLFLGLHMGIHAFLRAFSSDPLISLAIECGWSESASPNVRAPPALVFNFSQLEEKLKAG</sequence>
<dbReference type="InterPro" id="IPR009000">
    <property type="entry name" value="Transl_B-barrel_sf"/>
</dbReference>
<proteinExistence type="predicted"/>
<accession>A0AAU9N9Y2</accession>
<feature type="domain" description="Coatomer alpha subunit C-terminal" evidence="1">
    <location>
        <begin position="1"/>
        <end position="51"/>
    </location>
</feature>
<dbReference type="GO" id="GO:0030126">
    <property type="term" value="C:COPI vesicle coat"/>
    <property type="evidence" value="ECO:0007669"/>
    <property type="project" value="InterPro"/>
</dbReference>
<evidence type="ECO:0000259" key="1">
    <source>
        <dbReference type="Pfam" id="PF06957"/>
    </source>
</evidence>
<dbReference type="Gene3D" id="2.40.30.10">
    <property type="entry name" value="Translation factors"/>
    <property type="match status" value="1"/>
</dbReference>
<dbReference type="Pfam" id="PF06957">
    <property type="entry name" value="COPI_C"/>
    <property type="match status" value="2"/>
</dbReference>
<dbReference type="EMBL" id="CAKMRJ010004127">
    <property type="protein sequence ID" value="CAH1434966.1"/>
    <property type="molecule type" value="Genomic_DNA"/>
</dbReference>
<dbReference type="SUPFAM" id="SSF50447">
    <property type="entry name" value="Translation proteins"/>
    <property type="match status" value="1"/>
</dbReference>
<dbReference type="Proteomes" id="UP001157418">
    <property type="component" value="Unassembled WGS sequence"/>
</dbReference>
<reference evidence="2 3" key="1">
    <citation type="submission" date="2022-01" db="EMBL/GenBank/DDBJ databases">
        <authorList>
            <person name="Xiong W."/>
            <person name="Schranz E."/>
        </authorList>
    </citation>
    <scope>NUCLEOTIDE SEQUENCE [LARGE SCALE GENOMIC DNA]</scope>
</reference>
<dbReference type="AlphaFoldDB" id="A0AAU9N9Y2"/>
<gene>
    <name evidence="2" type="ORF">LVIROSA_LOCUS21439</name>
</gene>
<dbReference type="GO" id="GO:0016192">
    <property type="term" value="P:vesicle-mediated transport"/>
    <property type="evidence" value="ECO:0007669"/>
    <property type="project" value="InterPro"/>
</dbReference>
<dbReference type="GO" id="GO:0005198">
    <property type="term" value="F:structural molecule activity"/>
    <property type="evidence" value="ECO:0007669"/>
    <property type="project" value="InterPro"/>
</dbReference>
<keyword evidence="3" id="KW-1185">Reference proteome</keyword>
<evidence type="ECO:0000313" key="2">
    <source>
        <dbReference type="EMBL" id="CAH1434966.1"/>
    </source>
</evidence>
<organism evidence="2 3">
    <name type="scientific">Lactuca virosa</name>
    <dbReference type="NCBI Taxonomy" id="75947"/>
    <lineage>
        <taxon>Eukaryota</taxon>
        <taxon>Viridiplantae</taxon>
        <taxon>Streptophyta</taxon>
        <taxon>Embryophyta</taxon>
        <taxon>Tracheophyta</taxon>
        <taxon>Spermatophyta</taxon>
        <taxon>Magnoliopsida</taxon>
        <taxon>eudicotyledons</taxon>
        <taxon>Gunneridae</taxon>
        <taxon>Pentapetalae</taxon>
        <taxon>asterids</taxon>
        <taxon>campanulids</taxon>
        <taxon>Asterales</taxon>
        <taxon>Asteraceae</taxon>
        <taxon>Cichorioideae</taxon>
        <taxon>Cichorieae</taxon>
        <taxon>Lactucinae</taxon>
        <taxon>Lactuca</taxon>
    </lineage>
</organism>
<comment type="caution">
    <text evidence="2">The sequence shown here is derived from an EMBL/GenBank/DDBJ whole genome shotgun (WGS) entry which is preliminary data.</text>
</comment>
<feature type="domain" description="Coatomer alpha subunit C-terminal" evidence="1">
    <location>
        <begin position="100"/>
        <end position="197"/>
    </location>
</feature>
<dbReference type="InterPro" id="IPR010714">
    <property type="entry name" value="Coatomer_asu_C"/>
</dbReference>
<protein>
    <recommendedName>
        <fullName evidence="1">Coatomer alpha subunit C-terminal domain-containing protein</fullName>
    </recommendedName>
</protein>